<dbReference type="SUPFAM" id="SSF53474">
    <property type="entry name" value="alpha/beta-Hydrolases"/>
    <property type="match status" value="1"/>
</dbReference>
<dbReference type="InterPro" id="IPR008220">
    <property type="entry name" value="HAT_MetX-like"/>
</dbReference>
<dbReference type="Proteomes" id="UP000318405">
    <property type="component" value="Unassembled WGS sequence"/>
</dbReference>
<name>A0A556B0W1_9BURK</name>
<keyword evidence="2" id="KW-0486">Methionine biosynthesis</keyword>
<accession>A0A556B0W1</accession>
<organism evidence="5 6">
    <name type="scientific">Verticiella sediminum</name>
    <dbReference type="NCBI Taxonomy" id="1247510"/>
    <lineage>
        <taxon>Bacteria</taxon>
        <taxon>Pseudomonadati</taxon>
        <taxon>Pseudomonadota</taxon>
        <taxon>Betaproteobacteria</taxon>
        <taxon>Burkholderiales</taxon>
        <taxon>Alcaligenaceae</taxon>
        <taxon>Verticiella</taxon>
    </lineage>
</organism>
<dbReference type="GO" id="GO:0004414">
    <property type="term" value="F:homoserine O-acetyltransferase activity"/>
    <property type="evidence" value="ECO:0007669"/>
    <property type="project" value="TreeGrafter"/>
</dbReference>
<dbReference type="Pfam" id="PF00561">
    <property type="entry name" value="Abhydrolase_1"/>
    <property type="match status" value="1"/>
</dbReference>
<dbReference type="AlphaFoldDB" id="A0A556B0W1"/>
<dbReference type="InterPro" id="IPR000073">
    <property type="entry name" value="AB_hydrolase_1"/>
</dbReference>
<keyword evidence="2" id="KW-0028">Amino-acid biosynthesis</keyword>
<dbReference type="GO" id="GO:0009092">
    <property type="term" value="P:homoserine metabolic process"/>
    <property type="evidence" value="ECO:0007669"/>
    <property type="project" value="TreeGrafter"/>
</dbReference>
<dbReference type="PANTHER" id="PTHR32268:SF11">
    <property type="entry name" value="HOMOSERINE O-ACETYLTRANSFERASE"/>
    <property type="match status" value="1"/>
</dbReference>
<dbReference type="OrthoDB" id="9799989at2"/>
<feature type="domain" description="AB hydrolase-1" evidence="4">
    <location>
        <begin position="51"/>
        <end position="170"/>
    </location>
</feature>
<proteinExistence type="predicted"/>
<evidence type="ECO:0000256" key="3">
    <source>
        <dbReference type="ARBA" id="ARBA00023315"/>
    </source>
</evidence>
<keyword evidence="3" id="KW-0012">Acyltransferase</keyword>
<sequence length="306" mass="32527">MSTARPSCTAEGPAVFAAEAHVEDFRLADGTAVTLRLAYTRCGPCDAPAYLLLHGYAGSHHALAPCDDAADAGWASAWVGPGRVLDTDRAQVITVNLPGSAYGSGWEGAQDSHASVRGMAQGIDVLLERLGIPRLAGAIGYSFGGYVAQQLKADFPQRVDRVLGLCTATRGRGAPEELAALRALADADRRAEFRHAVLMRSGLCEWAADQGEAALARELRNIRRWAGQFSAQALWRLRAAAIGFGLAHCPADTHLLYASSDALFPPPDPLPAHASVVVTRYGHQALLYDPGPWLAPIRAWLAASSR</sequence>
<keyword evidence="6" id="KW-1185">Reference proteome</keyword>
<evidence type="ECO:0000259" key="4">
    <source>
        <dbReference type="Pfam" id="PF00561"/>
    </source>
</evidence>
<dbReference type="InterPro" id="IPR029058">
    <property type="entry name" value="AB_hydrolase_fold"/>
</dbReference>
<evidence type="ECO:0000313" key="6">
    <source>
        <dbReference type="Proteomes" id="UP000318405"/>
    </source>
</evidence>
<dbReference type="PANTHER" id="PTHR32268">
    <property type="entry name" value="HOMOSERINE O-ACETYLTRANSFERASE"/>
    <property type="match status" value="1"/>
</dbReference>
<evidence type="ECO:0000256" key="2">
    <source>
        <dbReference type="ARBA" id="ARBA00023167"/>
    </source>
</evidence>
<dbReference type="GO" id="GO:0009086">
    <property type="term" value="P:methionine biosynthetic process"/>
    <property type="evidence" value="ECO:0007669"/>
    <property type="project" value="UniProtKB-KW"/>
</dbReference>
<dbReference type="RefSeq" id="WP_143946376.1">
    <property type="nucleotide sequence ID" value="NZ_BAABMB010000001.1"/>
</dbReference>
<keyword evidence="1" id="KW-0808">Transferase</keyword>
<dbReference type="EMBL" id="VLTJ01000003">
    <property type="protein sequence ID" value="TSH98838.1"/>
    <property type="molecule type" value="Genomic_DNA"/>
</dbReference>
<gene>
    <name evidence="5" type="ORF">FOZ76_01610</name>
</gene>
<evidence type="ECO:0000313" key="5">
    <source>
        <dbReference type="EMBL" id="TSH98838.1"/>
    </source>
</evidence>
<protein>
    <submittedName>
        <fullName evidence="5">Alpha/beta fold hydrolase</fullName>
    </submittedName>
</protein>
<evidence type="ECO:0000256" key="1">
    <source>
        <dbReference type="ARBA" id="ARBA00022679"/>
    </source>
</evidence>
<dbReference type="Gene3D" id="3.40.50.1820">
    <property type="entry name" value="alpha/beta hydrolase"/>
    <property type="match status" value="1"/>
</dbReference>
<comment type="caution">
    <text evidence="5">The sequence shown here is derived from an EMBL/GenBank/DDBJ whole genome shotgun (WGS) entry which is preliminary data.</text>
</comment>
<dbReference type="GO" id="GO:0016787">
    <property type="term" value="F:hydrolase activity"/>
    <property type="evidence" value="ECO:0007669"/>
    <property type="project" value="UniProtKB-KW"/>
</dbReference>
<reference evidence="5 6" key="1">
    <citation type="submission" date="2019-07" db="EMBL/GenBank/DDBJ databases">
        <title>Qingshengfaniella alkalisoli gen. nov., sp. nov., isolated from saline soil.</title>
        <authorList>
            <person name="Xu L."/>
            <person name="Huang X.-X."/>
            <person name="Sun J.-Q."/>
        </authorList>
    </citation>
    <scope>NUCLEOTIDE SEQUENCE [LARGE SCALE GENOMIC DNA]</scope>
    <source>
        <strain evidence="5 6">DSM 27279</strain>
    </source>
</reference>
<keyword evidence="5" id="KW-0378">Hydrolase</keyword>